<gene>
    <name evidence="3" type="ORF">F0U60_37625</name>
</gene>
<feature type="transmembrane region" description="Helical" evidence="2">
    <location>
        <begin position="601"/>
        <end position="624"/>
    </location>
</feature>
<keyword evidence="2" id="KW-0812">Transmembrane</keyword>
<reference evidence="3 4" key="1">
    <citation type="submission" date="2019-08" db="EMBL/GenBank/DDBJ databases">
        <title>Archangium and Cystobacter genomes.</title>
        <authorList>
            <person name="Chen I.-C.K."/>
            <person name="Wielgoss S."/>
        </authorList>
    </citation>
    <scope>NUCLEOTIDE SEQUENCE [LARGE SCALE GENOMIC DNA]</scope>
    <source>
        <strain evidence="3 4">Cbm 6</strain>
    </source>
</reference>
<accession>A0ABY9X1D2</accession>
<feature type="region of interest" description="Disordered" evidence="1">
    <location>
        <begin position="796"/>
        <end position="840"/>
    </location>
</feature>
<organism evidence="3 4">
    <name type="scientific">Archangium minus</name>
    <dbReference type="NCBI Taxonomy" id="83450"/>
    <lineage>
        <taxon>Bacteria</taxon>
        <taxon>Pseudomonadati</taxon>
        <taxon>Myxococcota</taxon>
        <taxon>Myxococcia</taxon>
        <taxon>Myxococcales</taxon>
        <taxon>Cystobacterineae</taxon>
        <taxon>Archangiaceae</taxon>
        <taxon>Archangium</taxon>
    </lineage>
</organism>
<dbReference type="EMBL" id="CP043494">
    <property type="protein sequence ID" value="WNG49205.1"/>
    <property type="molecule type" value="Genomic_DNA"/>
</dbReference>
<feature type="transmembrane region" description="Helical" evidence="2">
    <location>
        <begin position="248"/>
        <end position="273"/>
    </location>
</feature>
<sequence>MAGAGNGPGGLKVGDLYVAVTASIGELVKTMGQVVDAVEEAADQIEENMSKAAAAIGDFSEGLLSVAGLAAASVAVAGQTSYAASQELERLKDSTMLLGREVGEVFLPLVRELNTVIKTTIATWRNLSDTQKANIVQMVKYSAIVGGVGLAMVRTLIFTKSFFEGTVVLVRALRVLGTSLMATKAVTTLFAGSVEKAGWALVYLRQATVGQVFAQMTSGLTSFTSSLKELPNATKGLGNSFTALLPKIGAVAIPLLAVAAAVGAIVLFAGSLYKSWDNIVHLWKESTADIVDKMKDLGEKAANFFGELMGSVTGFISKLATAMLNAVFDRVKAVAKYLEAVAWRLEADRLAKNLAQVQNLSAEAFLKKVEDGVSAIGGVINDAAATAGKALSDATKTARENVTYGLKHSLEGAEMLGKDLAKALHLDELMALKDKLLGAVPELGDPNSVTVPTEKETKTVGEAESDYLKRLIQRSDDIMEAYRSMFAKQALSAAGLVTGALVEAALEVKKRSDEITQVMREARDNLKGKLMSRLGDIVDVFDSFKQGLAASGGNPLAGITAMLGDLLMRSEGFETIVTMVTNLLQMVADSLGQLLTPLQPLIGAIGYVVQALMGALTPVFQVLLQGIEPLIPVIVMVGEVLNALAPLFQILAGVLQMLRAPMDLLVGVALRGFFEGVRWLAIGILEIAKGISGVWNGIIKAIQSVFRAIGDIEIFGAKPFDFMNDWARSLNDAKISTSGLNDSISNLRDMTWDAARAKAEETAEVLRNREALEKANESLSNVPSTWKVTLARFNAQRERDGQTGRGPLPGDTYVTSTQPASSPSAPPATGSPQGSSGPLVGIVNISTRDLFAGLQDLQTKLGEIAYRHRGSVGRVLGAAGRLGGD</sequence>
<evidence type="ECO:0008006" key="5">
    <source>
        <dbReference type="Google" id="ProtNLM"/>
    </source>
</evidence>
<feature type="compositionally biased region" description="Low complexity" evidence="1">
    <location>
        <begin position="815"/>
        <end position="838"/>
    </location>
</feature>
<name>A0ABY9X1D2_9BACT</name>
<evidence type="ECO:0000313" key="4">
    <source>
        <dbReference type="Proteomes" id="UP001611383"/>
    </source>
</evidence>
<evidence type="ECO:0000256" key="2">
    <source>
        <dbReference type="SAM" id="Phobius"/>
    </source>
</evidence>
<keyword evidence="4" id="KW-1185">Reference proteome</keyword>
<evidence type="ECO:0000313" key="3">
    <source>
        <dbReference type="EMBL" id="WNG49205.1"/>
    </source>
</evidence>
<evidence type="ECO:0000256" key="1">
    <source>
        <dbReference type="SAM" id="MobiDB-lite"/>
    </source>
</evidence>
<dbReference type="Proteomes" id="UP001611383">
    <property type="component" value="Chromosome"/>
</dbReference>
<keyword evidence="2" id="KW-0472">Membrane</keyword>
<feature type="transmembrane region" description="Helical" evidence="2">
    <location>
        <begin position="630"/>
        <end position="655"/>
    </location>
</feature>
<proteinExistence type="predicted"/>
<dbReference type="RefSeq" id="WP_395806882.1">
    <property type="nucleotide sequence ID" value="NZ_CP043494.1"/>
</dbReference>
<protein>
    <recommendedName>
        <fullName evidence="5">Phage tail length tape-measure protein</fullName>
    </recommendedName>
</protein>
<keyword evidence="2" id="KW-1133">Transmembrane helix</keyword>